<gene>
    <name evidence="2" type="ORF">MVEN_01818300</name>
</gene>
<protein>
    <submittedName>
        <fullName evidence="2">Uncharacterized protein</fullName>
    </submittedName>
</protein>
<feature type="region of interest" description="Disordered" evidence="1">
    <location>
        <begin position="1"/>
        <end position="33"/>
    </location>
</feature>
<reference evidence="2" key="1">
    <citation type="submission" date="2020-05" db="EMBL/GenBank/DDBJ databases">
        <title>Mycena genomes resolve the evolution of fungal bioluminescence.</title>
        <authorList>
            <person name="Tsai I.J."/>
        </authorList>
    </citation>
    <scope>NUCLEOTIDE SEQUENCE</scope>
    <source>
        <strain evidence="2">CCC161011</strain>
    </source>
</reference>
<comment type="caution">
    <text evidence="2">The sequence shown here is derived from an EMBL/GenBank/DDBJ whole genome shotgun (WGS) entry which is preliminary data.</text>
</comment>
<dbReference type="Proteomes" id="UP000620124">
    <property type="component" value="Unassembled WGS sequence"/>
</dbReference>
<evidence type="ECO:0000313" key="3">
    <source>
        <dbReference type="Proteomes" id="UP000620124"/>
    </source>
</evidence>
<organism evidence="2 3">
    <name type="scientific">Mycena venus</name>
    <dbReference type="NCBI Taxonomy" id="2733690"/>
    <lineage>
        <taxon>Eukaryota</taxon>
        <taxon>Fungi</taxon>
        <taxon>Dikarya</taxon>
        <taxon>Basidiomycota</taxon>
        <taxon>Agaricomycotina</taxon>
        <taxon>Agaricomycetes</taxon>
        <taxon>Agaricomycetidae</taxon>
        <taxon>Agaricales</taxon>
        <taxon>Marasmiineae</taxon>
        <taxon>Mycenaceae</taxon>
        <taxon>Mycena</taxon>
    </lineage>
</organism>
<dbReference type="AlphaFoldDB" id="A0A8H6XIS9"/>
<evidence type="ECO:0000256" key="1">
    <source>
        <dbReference type="SAM" id="MobiDB-lite"/>
    </source>
</evidence>
<accession>A0A8H6XIS9</accession>
<feature type="compositionally biased region" description="Pro residues" evidence="1">
    <location>
        <begin position="17"/>
        <end position="27"/>
    </location>
</feature>
<dbReference type="EMBL" id="JACAZI010000017">
    <property type="protein sequence ID" value="KAF7342300.1"/>
    <property type="molecule type" value="Genomic_DNA"/>
</dbReference>
<proteinExistence type="predicted"/>
<name>A0A8H6XIS9_9AGAR</name>
<keyword evidence="3" id="KW-1185">Reference proteome</keyword>
<evidence type="ECO:0000313" key="2">
    <source>
        <dbReference type="EMBL" id="KAF7342300.1"/>
    </source>
</evidence>
<sequence>MIAMHGFDDFQTDEGPVPVPAPEPQPAPETDGPVPVISYFALRASQGGRSKLVGEPALDDPKSILHAVESTELVAEPAAGGKVLIPPASEMKVKPDTVPSPEFVVERPWGSDTLDSYYQLVEQLLY</sequence>